<dbReference type="OrthoDB" id="6622961at2759"/>
<keyword evidence="2" id="KW-1185">Reference proteome</keyword>
<evidence type="ECO:0000313" key="1">
    <source>
        <dbReference type="EMBL" id="KAG0715738.1"/>
    </source>
</evidence>
<dbReference type="Proteomes" id="UP000770661">
    <property type="component" value="Unassembled WGS sequence"/>
</dbReference>
<dbReference type="EMBL" id="JACEEZ010019405">
    <property type="protein sequence ID" value="KAG0715738.1"/>
    <property type="molecule type" value="Genomic_DNA"/>
</dbReference>
<protein>
    <submittedName>
        <fullName evidence="1">Uncharacterized protein</fullName>
    </submittedName>
</protein>
<sequence length="107" mass="12545">MYMAAAAVLIHKRRLQKMKPKKRTVWVSGSSTGLAMYGYYHYLMDELRTAHPEDYKRFARMDPELFEELVRRMGPRIKKQDTLFREALNPGLRLAIALMFLATGESY</sequence>
<reference evidence="1" key="1">
    <citation type="submission" date="2020-07" db="EMBL/GenBank/DDBJ databases">
        <title>The High-quality genome of the commercially important snow crab, Chionoecetes opilio.</title>
        <authorList>
            <person name="Jeong J.-H."/>
            <person name="Ryu S."/>
        </authorList>
    </citation>
    <scope>NUCLEOTIDE SEQUENCE</scope>
    <source>
        <strain evidence="1">MADBK_172401_WGS</strain>
        <tissue evidence="1">Digestive gland</tissue>
    </source>
</reference>
<comment type="caution">
    <text evidence="1">The sequence shown here is derived from an EMBL/GenBank/DDBJ whole genome shotgun (WGS) entry which is preliminary data.</text>
</comment>
<proteinExistence type="predicted"/>
<dbReference type="AlphaFoldDB" id="A0A8J4XXK7"/>
<name>A0A8J4XXK7_CHIOP</name>
<evidence type="ECO:0000313" key="2">
    <source>
        <dbReference type="Proteomes" id="UP000770661"/>
    </source>
</evidence>
<organism evidence="1 2">
    <name type="scientific">Chionoecetes opilio</name>
    <name type="common">Atlantic snow crab</name>
    <name type="synonym">Cancer opilio</name>
    <dbReference type="NCBI Taxonomy" id="41210"/>
    <lineage>
        <taxon>Eukaryota</taxon>
        <taxon>Metazoa</taxon>
        <taxon>Ecdysozoa</taxon>
        <taxon>Arthropoda</taxon>
        <taxon>Crustacea</taxon>
        <taxon>Multicrustacea</taxon>
        <taxon>Malacostraca</taxon>
        <taxon>Eumalacostraca</taxon>
        <taxon>Eucarida</taxon>
        <taxon>Decapoda</taxon>
        <taxon>Pleocyemata</taxon>
        <taxon>Brachyura</taxon>
        <taxon>Eubrachyura</taxon>
        <taxon>Majoidea</taxon>
        <taxon>Majidae</taxon>
        <taxon>Chionoecetes</taxon>
    </lineage>
</organism>
<accession>A0A8J4XXK7</accession>
<gene>
    <name evidence="1" type="ORF">GWK47_000112</name>
</gene>